<accession>A0ABY8FWA1</accession>
<organism evidence="7 8">
    <name type="scientific">Arcanobacterium canis</name>
    <dbReference type="NCBI Taxonomy" id="999183"/>
    <lineage>
        <taxon>Bacteria</taxon>
        <taxon>Bacillati</taxon>
        <taxon>Actinomycetota</taxon>
        <taxon>Actinomycetes</taxon>
        <taxon>Actinomycetales</taxon>
        <taxon>Actinomycetaceae</taxon>
        <taxon>Arcanobacterium</taxon>
    </lineage>
</organism>
<comment type="similarity">
    <text evidence="2">Belongs to the transpeptidase family.</text>
</comment>
<proteinExistence type="inferred from homology"/>
<evidence type="ECO:0000256" key="3">
    <source>
        <dbReference type="ARBA" id="ARBA00023136"/>
    </source>
</evidence>
<evidence type="ECO:0000256" key="1">
    <source>
        <dbReference type="ARBA" id="ARBA00004370"/>
    </source>
</evidence>
<sequence length="622" mass="66705">MGKLHVITDSLRRRIAGTESFKSPEEQVTYTRFRRIVAIAMVALLILASRLFYLQVFVANDLASTAREFRTRSYTQEAKRGDILDAHGAVLATSIERYNVRVNQPEIATYTKYSDAGEMIGTGAALAAKELAPILDMDRAELGGILIGGQKKTQWGLVASDISPEKWREINALGIRGIYPERFMQRSYPNGNIAGTVLGYVGQTDKSTEVVGRAGIEQWANSTLSGKSGQLTIEVGPAGTVFPQGTNKEVPAVDGGDVKLTIDRDLQKVAQEAIQESVDRFGAKWGAAVAVEIGTGRVIALADSHEPDPGNLAAADPSHLNSRAVSAVVEPGSTGKVMTFASAIDQKTVNPLSAFLVSSNRRMPNGELIHDNDPHPTQMMTTAGILALSYNSGLVQIGDTLDDKVRYDYMTKFGLGSPTGIELPGESKGILRHYKSWGNREHYTTMFGQGWAATPMQLAQMVSIIGNGGVKVPLHLVEGTYDREGKFTPKPVGKSMQVISKESAATMVAMMQAVTQPGSTAPLARVDGYNVAGKTGTAQVPDANGKLTQRVGSFVGLIPAEKPQIAVAVAVSNQPPPGYGGEVAAPVFSKIASFAMRQRQVPPSTQPLKKFPWTKAEMHVAK</sequence>
<dbReference type="Proteomes" id="UP001215216">
    <property type="component" value="Chromosome"/>
</dbReference>
<dbReference type="EMBL" id="CP121208">
    <property type="protein sequence ID" value="WFM82808.1"/>
    <property type="molecule type" value="Genomic_DNA"/>
</dbReference>
<dbReference type="PANTHER" id="PTHR30627">
    <property type="entry name" value="PEPTIDOGLYCAN D,D-TRANSPEPTIDASE"/>
    <property type="match status" value="1"/>
</dbReference>
<dbReference type="InterPro" id="IPR012338">
    <property type="entry name" value="Beta-lactam/transpept-like"/>
</dbReference>
<dbReference type="Gene3D" id="3.40.710.10">
    <property type="entry name" value="DD-peptidase/beta-lactamase superfamily"/>
    <property type="match status" value="1"/>
</dbReference>
<evidence type="ECO:0000259" key="5">
    <source>
        <dbReference type="Pfam" id="PF00905"/>
    </source>
</evidence>
<dbReference type="Pfam" id="PF03717">
    <property type="entry name" value="PBP_dimer"/>
    <property type="match status" value="1"/>
</dbReference>
<evidence type="ECO:0000259" key="6">
    <source>
        <dbReference type="Pfam" id="PF03717"/>
    </source>
</evidence>
<comment type="subcellular location">
    <subcellularLocation>
        <location evidence="1">Membrane</location>
    </subcellularLocation>
</comment>
<dbReference type="Pfam" id="PF00905">
    <property type="entry name" value="Transpeptidase"/>
    <property type="match status" value="1"/>
</dbReference>
<dbReference type="Gene3D" id="3.30.450.330">
    <property type="match status" value="1"/>
</dbReference>
<protein>
    <submittedName>
        <fullName evidence="7">Penicillin-binding protein 2</fullName>
    </submittedName>
</protein>
<dbReference type="SUPFAM" id="SSF56519">
    <property type="entry name" value="Penicillin binding protein dimerisation domain"/>
    <property type="match status" value="1"/>
</dbReference>
<dbReference type="InterPro" id="IPR050515">
    <property type="entry name" value="Beta-lactam/transpept"/>
</dbReference>
<evidence type="ECO:0000313" key="7">
    <source>
        <dbReference type="EMBL" id="WFM82808.1"/>
    </source>
</evidence>
<keyword evidence="8" id="KW-1185">Reference proteome</keyword>
<feature type="domain" description="Penicillin-binding protein dimerisation" evidence="6">
    <location>
        <begin position="76"/>
        <end position="241"/>
    </location>
</feature>
<dbReference type="InterPro" id="IPR005311">
    <property type="entry name" value="PBP_dimer"/>
</dbReference>
<evidence type="ECO:0000256" key="2">
    <source>
        <dbReference type="ARBA" id="ARBA00007171"/>
    </source>
</evidence>
<dbReference type="Gene3D" id="3.90.1310.10">
    <property type="entry name" value="Penicillin-binding protein 2a (Domain 2)"/>
    <property type="match status" value="1"/>
</dbReference>
<dbReference type="InterPro" id="IPR036138">
    <property type="entry name" value="PBP_dimer_sf"/>
</dbReference>
<name>A0ABY8FWA1_9ACTO</name>
<dbReference type="SUPFAM" id="SSF56601">
    <property type="entry name" value="beta-lactamase/transpeptidase-like"/>
    <property type="match status" value="1"/>
</dbReference>
<feature type="domain" description="Penicillin-binding protein transpeptidase" evidence="5">
    <location>
        <begin position="286"/>
        <end position="592"/>
    </location>
</feature>
<keyword evidence="3 4" id="KW-0472">Membrane</keyword>
<keyword evidence="4" id="KW-0812">Transmembrane</keyword>
<dbReference type="PANTHER" id="PTHR30627:SF1">
    <property type="entry name" value="PEPTIDOGLYCAN D,D-TRANSPEPTIDASE FTSI"/>
    <property type="match status" value="1"/>
</dbReference>
<reference evidence="7 8" key="1">
    <citation type="submission" date="2023-03" db="EMBL/GenBank/DDBJ databases">
        <title>Complete genome of Arcanobacterium canis strain DSM 25104 isolated in 2010 from a canine otitis externa in Germany.</title>
        <authorList>
            <person name="Borowiak M."/>
            <person name="Kreitlow A."/>
            <person name="Malorny B."/>
            <person name="Laemmler C."/>
            <person name="Prenger-Berninghoff E."/>
            <person name="Ploetz M."/>
            <person name="Abdulmawjood A."/>
        </authorList>
    </citation>
    <scope>NUCLEOTIDE SEQUENCE [LARGE SCALE GENOMIC DNA]</scope>
    <source>
        <strain evidence="7 8">DSM 25104</strain>
    </source>
</reference>
<feature type="transmembrane region" description="Helical" evidence="4">
    <location>
        <begin position="36"/>
        <end position="58"/>
    </location>
</feature>
<dbReference type="InterPro" id="IPR001460">
    <property type="entry name" value="PCN-bd_Tpept"/>
</dbReference>
<evidence type="ECO:0000256" key="4">
    <source>
        <dbReference type="SAM" id="Phobius"/>
    </source>
</evidence>
<keyword evidence="4" id="KW-1133">Transmembrane helix</keyword>
<gene>
    <name evidence="7" type="ORF">P7079_05215</name>
</gene>
<dbReference type="RefSeq" id="WP_278012234.1">
    <property type="nucleotide sequence ID" value="NZ_CP121208.1"/>
</dbReference>
<evidence type="ECO:0000313" key="8">
    <source>
        <dbReference type="Proteomes" id="UP001215216"/>
    </source>
</evidence>